<feature type="domain" description="Ig-like" evidence="3">
    <location>
        <begin position="560"/>
        <end position="704"/>
    </location>
</feature>
<dbReference type="GeneID" id="39474518"/>
<dbReference type="RefSeq" id="WP_005741816.1">
    <property type="nucleotide sequence ID" value="NZ_CP031226.1"/>
</dbReference>
<feature type="signal peptide" evidence="1">
    <location>
        <begin position="1"/>
        <end position="33"/>
    </location>
</feature>
<accession>A0AAD0PW86</accession>
<dbReference type="Pfam" id="PF13752">
    <property type="entry name" value="DUF4165"/>
    <property type="match status" value="1"/>
</dbReference>
<proteinExistence type="predicted"/>
<dbReference type="Gene3D" id="2.60.40.3440">
    <property type="match status" value="2"/>
</dbReference>
<dbReference type="InterPro" id="IPR025429">
    <property type="entry name" value="DUF4165"/>
</dbReference>
<evidence type="ECO:0000259" key="4">
    <source>
        <dbReference type="Pfam" id="PF13752"/>
    </source>
</evidence>
<evidence type="ECO:0000259" key="3">
    <source>
        <dbReference type="Pfam" id="PF13750"/>
    </source>
</evidence>
<feature type="domain" description="Ig-like" evidence="2">
    <location>
        <begin position="152"/>
        <end position="273"/>
    </location>
</feature>
<feature type="chain" id="PRO_5041915700" evidence="1">
    <location>
        <begin position="34"/>
        <end position="1352"/>
    </location>
</feature>
<name>A0AAD0PW86_PSEAV</name>
<evidence type="ECO:0000313" key="5">
    <source>
        <dbReference type="EMBL" id="AXH59882.1"/>
    </source>
</evidence>
<dbReference type="Proteomes" id="UP000006426">
    <property type="component" value="Plasmid pmppla107"/>
</dbReference>
<keyword evidence="5" id="KW-0614">Plasmid</keyword>
<geneLocation type="plasmid" evidence="6">
    <name>pmppla107</name>
</geneLocation>
<organism evidence="5 6">
    <name type="scientific">Pseudomonas amygdali pv. lachrymans str. M301315</name>
    <dbReference type="NCBI Taxonomy" id="629260"/>
    <lineage>
        <taxon>Bacteria</taxon>
        <taxon>Pseudomonadati</taxon>
        <taxon>Pseudomonadota</taxon>
        <taxon>Gammaproteobacteria</taxon>
        <taxon>Pseudomonadales</taxon>
        <taxon>Pseudomonadaceae</taxon>
        <taxon>Pseudomonas</taxon>
        <taxon>Pseudomonas amygdali</taxon>
    </lineage>
</organism>
<evidence type="ECO:0000256" key="1">
    <source>
        <dbReference type="SAM" id="SignalP"/>
    </source>
</evidence>
<protein>
    <submittedName>
        <fullName evidence="5">DUF4165 domain-containing protein</fullName>
    </submittedName>
</protein>
<dbReference type="InterPro" id="IPR022038">
    <property type="entry name" value="Ig-like_bact"/>
</dbReference>
<feature type="domain" description="DUF4165" evidence="4">
    <location>
        <begin position="31"/>
        <end position="151"/>
    </location>
</feature>
<keyword evidence="1" id="KW-0732">Signal</keyword>
<dbReference type="Pfam" id="PF12245">
    <property type="entry name" value="Big_3_2"/>
    <property type="match status" value="1"/>
</dbReference>
<dbReference type="Pfam" id="PF13750">
    <property type="entry name" value="Big_3_3"/>
    <property type="match status" value="1"/>
</dbReference>
<dbReference type="Pfam" id="PF17963">
    <property type="entry name" value="Big_9"/>
    <property type="match status" value="2"/>
</dbReference>
<gene>
    <name evidence="5" type="ORF">PLA107_032165</name>
</gene>
<dbReference type="EMBL" id="CP031226">
    <property type="protein sequence ID" value="AXH59882.1"/>
    <property type="molecule type" value="Genomic_DNA"/>
</dbReference>
<reference evidence="5 6" key="1">
    <citation type="journal article" date="2011" name="PLoS Pathog.">
        <title>Dynamic evolution of pathogenicity revealed by sequencing and comparative genomics of 19 Pseudomonas syringae isolates.</title>
        <authorList>
            <person name="Baltrus D.A."/>
            <person name="Nishimura M.T."/>
            <person name="Romanchuk A."/>
            <person name="Chang J.H."/>
            <person name="Mukhtar M.S."/>
            <person name="Cherkis K."/>
            <person name="Roach J."/>
            <person name="Grant S.R."/>
            <person name="Jones C.D."/>
            <person name="Dangl J.L."/>
        </authorList>
    </citation>
    <scope>NUCLEOTIDE SEQUENCE [LARGE SCALE GENOMIC DNA]</scope>
    <source>
        <strain evidence="5 6">M301315</strain>
    </source>
</reference>
<evidence type="ECO:0000313" key="6">
    <source>
        <dbReference type="Proteomes" id="UP000006426"/>
    </source>
</evidence>
<evidence type="ECO:0000259" key="2">
    <source>
        <dbReference type="Pfam" id="PF12245"/>
    </source>
</evidence>
<sequence length="1352" mass="144092">MNAAKSWLYTMRGWRAALLATSALALIPLQAHADLVKFSYTNKAGDQITAESGAGYINPNAGVTFMVSGGIDRKLRIIVTAKSASAPVFTKESAKVLGASDVLVYNGKSYYAEEFVSPKLADGAYSVKSQILSSAGVVVQEDETSLTVDTAGPKTGSFSPRPYSWGGPVLSGDVWKLGVAAADALTYSSFVLDGFSDTSGIDKISARVYRESGALYKEHNVLFSEETGTASIQYRTGFFPDSDLDEVFGLEFVITDKAGNRTVTNRQKVMFDNIGNAPAEPFGVYDPSVTTTLAPGLAGFVPYVAGASVKTNPIRLAWRIPKTNWGAYRLGGLYFLNSFGENKVVGEDATYVYLIGSLPYRAEDGNYIRFYNFGEWGSQGTIKYNLTLHPDAPKTPVISKIEYYFSDIGWSPYSSRIVAPQQLPISVSKVRYTVESRPFAQVATHMGTCTIPAGQTQCEITVTKTLAKGTSGYLHDQGVLKSSDGALSASGQWANVWWNDQYKPVLSSSYDSSRMILTLRVQQPGQGMYQNMLGHKTAWIEDSSGNNLNVTKKLTSSVGENFEYEFDLKTVPEGNFNLVAAASENMGAVTKLPLFSFDSDRTKPVVTVIKGASESVDTLDKLSFTVTDNKDPAPKIVSVSLTGGPAKESIALSNRKVGTNTYGLEYPILFPSLAAGESYTLTVNAQDAQQNVGVGSTTFLYSPAMAGIIGHAAGLVNVPAIATEFRRKDGTRLINSEQLKLADGTPVSGIYDLMATLRSDAVTSLRIAGAEVKPGATINLGQLDFTSTGGKISLPVVPVVRGASGSNGVIISTSAPNSPVVYANINTWMPQVALSISDEQPIQAMTQMSVKLVPIGTNVCQLTTSAAIAQAADPILSPVCLVEWTSLPRGLKQINAGSSQQPMTELSGRALDVGKQKVAYTISIYNADGEKTLLSTNEQTVTVQTATSTATFGHSLDGKTSVRAVDKVSLTMKQLSGTTCAVTGDESVARLNGVASGDLTCLIEFTQVPAGLKTGSLDPLELTGVLTTAGQNPIRWTASIFDSSGEKIMLEQGQSTVLVVHPKTKTTLVFDVNESDSAKITSTEDVPEAWGKKTYSVTTTAQHGAASATSEGFTYTPTPGYVGADTFAYTVLDESGMSTAGVAAVSVVKFNYAPTQTSLSLHTREGKASEALTPTVQDKNLWDSHTFTVTVAPEKGTVLIEGDTISYTPFSGFFGQDVFTFTAIDQGGLGIEGQGIVTVDQYNMAPTRILPQELVMYAGMGGSARLTVTDPNPRDTHTLSVTQQPANGFVSFDGMRLLFETDSDENASVVVRATDQDGLFVDETLSITLVPQPSGQNRIRISAPIQKAKIPE</sequence>